<keyword evidence="1" id="KW-0812">Transmembrane</keyword>
<evidence type="ECO:0000313" key="3">
    <source>
        <dbReference type="Proteomes" id="UP000243723"/>
    </source>
</evidence>
<dbReference type="Proteomes" id="UP000243723">
    <property type="component" value="Unassembled WGS sequence"/>
</dbReference>
<keyword evidence="3" id="KW-1185">Reference proteome</keyword>
<feature type="transmembrane region" description="Helical" evidence="1">
    <location>
        <begin position="192"/>
        <end position="210"/>
    </location>
</feature>
<dbReference type="EMBL" id="NHZQ01000003">
    <property type="protein sequence ID" value="PSK60186.1"/>
    <property type="molecule type" value="Genomic_DNA"/>
</dbReference>
<protein>
    <submittedName>
        <fullName evidence="2">Uncharacterized protein</fullName>
    </submittedName>
</protein>
<gene>
    <name evidence="2" type="ORF">B9Z65_1084</name>
</gene>
<keyword evidence="1" id="KW-1133">Transmembrane helix</keyword>
<reference evidence="2 3" key="1">
    <citation type="submission" date="2017-05" db="EMBL/GenBank/DDBJ databases">
        <title>Draft genome sequence of Elsinoe australis.</title>
        <authorList>
            <person name="Cheng Q."/>
        </authorList>
    </citation>
    <scope>NUCLEOTIDE SEQUENCE [LARGE SCALE GENOMIC DNA]</scope>
    <source>
        <strain evidence="2 3">NL1</strain>
    </source>
</reference>
<keyword evidence="1" id="KW-0472">Membrane</keyword>
<name>A0A2P8AIA2_9PEZI</name>
<dbReference type="OrthoDB" id="5394254at2759"/>
<evidence type="ECO:0000256" key="1">
    <source>
        <dbReference type="SAM" id="Phobius"/>
    </source>
</evidence>
<evidence type="ECO:0000313" key="2">
    <source>
        <dbReference type="EMBL" id="PSK60186.1"/>
    </source>
</evidence>
<proteinExistence type="predicted"/>
<feature type="transmembrane region" description="Helical" evidence="1">
    <location>
        <begin position="329"/>
        <end position="349"/>
    </location>
</feature>
<feature type="transmembrane region" description="Helical" evidence="1">
    <location>
        <begin position="297"/>
        <end position="317"/>
    </location>
</feature>
<organism evidence="2 3">
    <name type="scientific">Elsinoe australis</name>
    <dbReference type="NCBI Taxonomy" id="40998"/>
    <lineage>
        <taxon>Eukaryota</taxon>
        <taxon>Fungi</taxon>
        <taxon>Dikarya</taxon>
        <taxon>Ascomycota</taxon>
        <taxon>Pezizomycotina</taxon>
        <taxon>Dothideomycetes</taxon>
        <taxon>Dothideomycetidae</taxon>
        <taxon>Myriangiales</taxon>
        <taxon>Elsinoaceae</taxon>
        <taxon>Elsinoe</taxon>
    </lineage>
</organism>
<dbReference type="AlphaFoldDB" id="A0A2P8AIA2"/>
<accession>A0A2P8AIA2</accession>
<feature type="transmembrane region" description="Helical" evidence="1">
    <location>
        <begin position="59"/>
        <end position="79"/>
    </location>
</feature>
<comment type="caution">
    <text evidence="2">The sequence shown here is derived from an EMBL/GenBank/DDBJ whole genome shotgun (WGS) entry which is preliminary data.</text>
</comment>
<sequence>MTIDPQDSTARSSLVDHDISSNDISAPISSSTVASNLTSSDLKQMTSNPRASKSRTPGFIAFPLAVVLTLGTSAGLYSASAQLTGFELAAISRNVDEPLEIGALLGWRVFELIVNWNSGFDYWDTASLTLLTNSSYYILLPLFYSISPVSVLLSLTIDVFSTTLPFFLLRTLNSYNDSHHPNQALTTSSTKLYISTFCTVIYAAILYANLQTFLPSYIISTFDSIRSLEAAHAASLPILLTACLPLGNAAKDFLFTPSTFNAKSGVEIEFDPKTATLGETFAYNMGLSGWGKREDVLLGRTTLLVLLTVGNGLAKIWGTIEGAEIGGAIGWGTVFAVAHAVAGAGIGYVGDV</sequence>